<dbReference type="SUPFAM" id="SSF52833">
    <property type="entry name" value="Thioredoxin-like"/>
    <property type="match status" value="1"/>
</dbReference>
<dbReference type="InterPro" id="IPR004045">
    <property type="entry name" value="Glutathione_S-Trfase_N"/>
</dbReference>
<dbReference type="GO" id="GO:0005829">
    <property type="term" value="C:cytosol"/>
    <property type="evidence" value="ECO:0007669"/>
    <property type="project" value="InterPro"/>
</dbReference>
<dbReference type="Pfam" id="PF04399">
    <property type="entry name" value="Glutaredoxin2_C"/>
    <property type="match status" value="1"/>
</dbReference>
<name>A0A149Q6M7_9PROT</name>
<dbReference type="SUPFAM" id="SSF47616">
    <property type="entry name" value="GST C-terminal domain-like"/>
    <property type="match status" value="1"/>
</dbReference>
<dbReference type="Proteomes" id="UP000075473">
    <property type="component" value="Unassembled WGS sequence"/>
</dbReference>
<dbReference type="AlphaFoldDB" id="A0A149Q6M7"/>
<organism evidence="2 3">
    <name type="scientific">Acetobacter cerevisiae</name>
    <dbReference type="NCBI Taxonomy" id="178900"/>
    <lineage>
        <taxon>Bacteria</taxon>
        <taxon>Pseudomonadati</taxon>
        <taxon>Pseudomonadota</taxon>
        <taxon>Alphaproteobacteria</taxon>
        <taxon>Acetobacterales</taxon>
        <taxon>Acetobacteraceae</taxon>
        <taxon>Acetobacter</taxon>
    </lineage>
</organism>
<dbReference type="PATRIC" id="fig|178900.5.peg.1168"/>
<reference evidence="2 3" key="1">
    <citation type="submission" date="2015-06" db="EMBL/GenBank/DDBJ databases">
        <title>Improved classification and identification of acetic acid bacteria using matrix-assisted laser desorption/ionization time-of-flight mass spectrometry; Gluconobacter nephelii and Gluconobacter uchimurae are later heterotypic synonyms of Gluconobacter japonicus and Gluconobacter oxydans, respectively.</title>
        <authorList>
            <person name="Li L."/>
            <person name="Cleenwerck I."/>
            <person name="De Vuyst L."/>
            <person name="Vandamme P."/>
        </authorList>
    </citation>
    <scope>NUCLEOTIDE SEQUENCE [LARGE SCALE GENOMIC DNA]</scope>
    <source>
        <strain evidence="2 3">LMG 1625</strain>
    </source>
</reference>
<dbReference type="PROSITE" id="PS50404">
    <property type="entry name" value="GST_NTER"/>
    <property type="match status" value="1"/>
</dbReference>
<dbReference type="InterPro" id="IPR050983">
    <property type="entry name" value="GST_Omega/HSP26"/>
</dbReference>
<dbReference type="InterPro" id="IPR011901">
    <property type="entry name" value="Grx2"/>
</dbReference>
<feature type="domain" description="GST N-terminal" evidence="1">
    <location>
        <begin position="1"/>
        <end position="77"/>
    </location>
</feature>
<dbReference type="NCBIfam" id="TIGR02182">
    <property type="entry name" value="GRXB"/>
    <property type="match status" value="1"/>
</dbReference>
<dbReference type="Gene3D" id="1.20.1050.10">
    <property type="match status" value="1"/>
</dbReference>
<dbReference type="NCBIfam" id="NF007702">
    <property type="entry name" value="PRK10387.1"/>
    <property type="match status" value="1"/>
</dbReference>
<evidence type="ECO:0000313" key="3">
    <source>
        <dbReference type="Proteomes" id="UP000075473"/>
    </source>
</evidence>
<dbReference type="EMBL" id="LHZA01000151">
    <property type="protein sequence ID" value="KXU92883.1"/>
    <property type="molecule type" value="Genomic_DNA"/>
</dbReference>
<dbReference type="RefSeq" id="WP_062250225.1">
    <property type="nucleotide sequence ID" value="NZ_LHZA01000151.1"/>
</dbReference>
<dbReference type="PANTHER" id="PTHR43968">
    <property type="match status" value="1"/>
</dbReference>
<protein>
    <submittedName>
        <fullName evidence="2">Glutaredoxin</fullName>
    </submittedName>
</protein>
<dbReference type="InterPro" id="IPR007494">
    <property type="entry name" value="Glutaredoxin2_C"/>
</dbReference>
<dbReference type="Pfam" id="PF13417">
    <property type="entry name" value="GST_N_3"/>
    <property type="match status" value="1"/>
</dbReference>
<dbReference type="InterPro" id="IPR036282">
    <property type="entry name" value="Glutathione-S-Trfase_C_sf"/>
</dbReference>
<comment type="caution">
    <text evidence="2">The sequence shown here is derived from an EMBL/GenBank/DDBJ whole genome shotgun (WGS) entry which is preliminary data.</text>
</comment>
<gene>
    <name evidence="2" type="ORF">AD928_09850</name>
</gene>
<accession>A0A149Q6M7</accession>
<evidence type="ECO:0000259" key="1">
    <source>
        <dbReference type="PROSITE" id="PS50404"/>
    </source>
</evidence>
<proteinExistence type="predicted"/>
<dbReference type="Gene3D" id="3.40.30.10">
    <property type="entry name" value="Glutaredoxin"/>
    <property type="match status" value="1"/>
</dbReference>
<evidence type="ECO:0000313" key="2">
    <source>
        <dbReference type="EMBL" id="KXU92883.1"/>
    </source>
</evidence>
<dbReference type="PANTHER" id="PTHR43968:SF6">
    <property type="entry name" value="GLUTATHIONE S-TRANSFERASE OMEGA"/>
    <property type="match status" value="1"/>
</dbReference>
<sequence>MKLYIYEHCPFCSRARMMAGLKNIPVELCVVMEGDSETPLRLTGKKGLPILQKDDGTCMPESLDIVHYLDDTYPPRLLTSPANEPLMAWSKETWSLGLKLIVPRFTRGKFAEVATDAARQAFITREEQHFGNLDALMAQTDTLLPPVQAQLDKLDPLLASPPPLTEADFHLYPVLRSLSIVKGLTFGPNTLRYMQDMAQKSRVPLLTDQAQ</sequence>
<dbReference type="InterPro" id="IPR036249">
    <property type="entry name" value="Thioredoxin-like_sf"/>
</dbReference>